<dbReference type="SMART" id="SM00579">
    <property type="entry name" value="FBD"/>
    <property type="match status" value="1"/>
</dbReference>
<organism evidence="2 3">
    <name type="scientific">Liquidambar formosana</name>
    <name type="common">Formosan gum</name>
    <dbReference type="NCBI Taxonomy" id="63359"/>
    <lineage>
        <taxon>Eukaryota</taxon>
        <taxon>Viridiplantae</taxon>
        <taxon>Streptophyta</taxon>
        <taxon>Embryophyta</taxon>
        <taxon>Tracheophyta</taxon>
        <taxon>Spermatophyta</taxon>
        <taxon>Magnoliopsida</taxon>
        <taxon>eudicotyledons</taxon>
        <taxon>Gunneridae</taxon>
        <taxon>Pentapetalae</taxon>
        <taxon>Saxifragales</taxon>
        <taxon>Altingiaceae</taxon>
        <taxon>Liquidambar</taxon>
    </lineage>
</organism>
<evidence type="ECO:0000313" key="2">
    <source>
        <dbReference type="EMBL" id="KAK9268844.1"/>
    </source>
</evidence>
<evidence type="ECO:0000259" key="1">
    <source>
        <dbReference type="PROSITE" id="PS50181"/>
    </source>
</evidence>
<accession>A0AAP0R5I3</accession>
<dbReference type="InterPro" id="IPR053781">
    <property type="entry name" value="F-box_AtFBL13-like"/>
</dbReference>
<dbReference type="InterPro" id="IPR050232">
    <property type="entry name" value="FBL13/AtMIF1-like"/>
</dbReference>
<dbReference type="EMBL" id="JBBPBK010000015">
    <property type="protein sequence ID" value="KAK9268844.1"/>
    <property type="molecule type" value="Genomic_DNA"/>
</dbReference>
<dbReference type="InterPro" id="IPR006566">
    <property type="entry name" value="FBD"/>
</dbReference>
<dbReference type="PANTHER" id="PTHR31900">
    <property type="entry name" value="F-BOX/RNI SUPERFAMILY PROTEIN-RELATED"/>
    <property type="match status" value="1"/>
</dbReference>
<reference evidence="2 3" key="1">
    <citation type="journal article" date="2024" name="Plant J.">
        <title>Genome sequences and population genomics reveal climatic adaptation and genomic divergence between two closely related sweetgum species.</title>
        <authorList>
            <person name="Xu W.Q."/>
            <person name="Ren C.Q."/>
            <person name="Zhang X.Y."/>
            <person name="Comes H.P."/>
            <person name="Liu X.H."/>
            <person name="Li Y.G."/>
            <person name="Kettle C.J."/>
            <person name="Jalonen R."/>
            <person name="Gaisberger H."/>
            <person name="Ma Y.Z."/>
            <person name="Qiu Y.X."/>
        </authorList>
    </citation>
    <scope>NUCLEOTIDE SEQUENCE [LARGE SCALE GENOMIC DNA]</scope>
    <source>
        <strain evidence="2">Hangzhou</strain>
    </source>
</reference>
<proteinExistence type="predicted"/>
<protein>
    <recommendedName>
        <fullName evidence="1">F-box domain-containing protein</fullName>
    </recommendedName>
</protein>
<dbReference type="PANTHER" id="PTHR31900:SF34">
    <property type="entry name" value="EMB|CAB62440.1-RELATED"/>
    <property type="match status" value="1"/>
</dbReference>
<sequence>MNFTAAVLLKLHKILDFKPSNRNMSVIAHVDHGEEVAIEESKDRISSLPNEILGHILSFLPTKYAVGTCILSTRWKDLWTSLLSLDFDDELLLLTERPNSDSTRRIALRFTNFVDRVLSLLNVLYIERFRLKCIQKYESTHVYAWIIIPLSCKVQELDLHISIRDSRVLPRHLFTCGTLVSLKLSANFVLNIPASVGLPKLKTLHLESIEFTNDNKMHLLFASCPVLEELLIVECVFYSIRIFNISALALKRLTMDSGFLVKYKYKIVTDAPRLEYLKFIDYVAEDHLVKDLDSLIEAYVRVSGQPTDVFDLILGISNVKVLHLFGDSMEAVQLSRYNLPVFHNVTHLELGVDVEEGWQLLPSLLQNTPNLESLFFREGLEPLRDGKFRWSPPESVPRCLLFSLKRIKIWEFRGRRGELKLVEYFLENAKVLHELQISTSSYMAKELELELNKKLLTFPRRSETCKVILQRKSFGDILYF</sequence>
<dbReference type="PROSITE" id="PS50181">
    <property type="entry name" value="FBOX"/>
    <property type="match status" value="1"/>
</dbReference>
<name>A0AAP0R5I3_LIQFO</name>
<dbReference type="Pfam" id="PF24758">
    <property type="entry name" value="LRR_At5g56370"/>
    <property type="match status" value="1"/>
</dbReference>
<dbReference type="AlphaFoldDB" id="A0AAP0R5I3"/>
<dbReference type="Gene3D" id="1.20.1280.50">
    <property type="match status" value="1"/>
</dbReference>
<keyword evidence="3" id="KW-1185">Reference proteome</keyword>
<dbReference type="InterPro" id="IPR001810">
    <property type="entry name" value="F-box_dom"/>
</dbReference>
<dbReference type="Pfam" id="PF08387">
    <property type="entry name" value="FBD"/>
    <property type="match status" value="1"/>
</dbReference>
<dbReference type="CDD" id="cd22160">
    <property type="entry name" value="F-box_AtFBL13-like"/>
    <property type="match status" value="1"/>
</dbReference>
<dbReference type="InterPro" id="IPR055411">
    <property type="entry name" value="LRR_FXL15/At3g58940/PEG3-like"/>
</dbReference>
<gene>
    <name evidence="2" type="ORF">L1049_000608</name>
</gene>
<dbReference type="InterPro" id="IPR032675">
    <property type="entry name" value="LRR_dom_sf"/>
</dbReference>
<dbReference type="Gene3D" id="3.80.10.10">
    <property type="entry name" value="Ribonuclease Inhibitor"/>
    <property type="match status" value="1"/>
</dbReference>
<dbReference type="InterPro" id="IPR036047">
    <property type="entry name" value="F-box-like_dom_sf"/>
</dbReference>
<dbReference type="Proteomes" id="UP001415857">
    <property type="component" value="Unassembled WGS sequence"/>
</dbReference>
<dbReference type="SUPFAM" id="SSF81383">
    <property type="entry name" value="F-box domain"/>
    <property type="match status" value="1"/>
</dbReference>
<dbReference type="Pfam" id="PF00646">
    <property type="entry name" value="F-box"/>
    <property type="match status" value="1"/>
</dbReference>
<evidence type="ECO:0000313" key="3">
    <source>
        <dbReference type="Proteomes" id="UP001415857"/>
    </source>
</evidence>
<dbReference type="SUPFAM" id="SSF52047">
    <property type="entry name" value="RNI-like"/>
    <property type="match status" value="1"/>
</dbReference>
<comment type="caution">
    <text evidence="2">The sequence shown here is derived from an EMBL/GenBank/DDBJ whole genome shotgun (WGS) entry which is preliminary data.</text>
</comment>
<feature type="domain" description="F-box" evidence="1">
    <location>
        <begin position="42"/>
        <end position="90"/>
    </location>
</feature>